<evidence type="ECO:0000256" key="1">
    <source>
        <dbReference type="ARBA" id="ARBA00038310"/>
    </source>
</evidence>
<evidence type="ECO:0000313" key="3">
    <source>
        <dbReference type="EMBL" id="MEA5455501.1"/>
    </source>
</evidence>
<feature type="domain" description="Amidohydrolase-related" evidence="2">
    <location>
        <begin position="4"/>
        <end position="278"/>
    </location>
</feature>
<dbReference type="InterPro" id="IPR032466">
    <property type="entry name" value="Metal_Hydrolase"/>
</dbReference>
<dbReference type="Pfam" id="PF04909">
    <property type="entry name" value="Amidohydro_2"/>
    <property type="match status" value="1"/>
</dbReference>
<name>A0ABU5T7S3_9MICC</name>
<gene>
    <name evidence="3" type="ORF">SPF06_12275</name>
</gene>
<dbReference type="InterPro" id="IPR052350">
    <property type="entry name" value="Metallo-dep_Lactonases"/>
</dbReference>
<proteinExistence type="inferred from homology"/>
<dbReference type="PANTHER" id="PTHR43569:SF2">
    <property type="entry name" value="AMIDOHYDROLASE-RELATED DOMAIN-CONTAINING PROTEIN"/>
    <property type="match status" value="1"/>
</dbReference>
<evidence type="ECO:0000313" key="4">
    <source>
        <dbReference type="Proteomes" id="UP001304769"/>
    </source>
</evidence>
<dbReference type="SUPFAM" id="SSF51556">
    <property type="entry name" value="Metallo-dependent hydrolases"/>
    <property type="match status" value="1"/>
</dbReference>
<organism evidence="3 4">
    <name type="scientific">Sinomonas terricola</name>
    <dbReference type="NCBI Taxonomy" id="3110330"/>
    <lineage>
        <taxon>Bacteria</taxon>
        <taxon>Bacillati</taxon>
        <taxon>Actinomycetota</taxon>
        <taxon>Actinomycetes</taxon>
        <taxon>Micrococcales</taxon>
        <taxon>Micrococcaceae</taxon>
        <taxon>Sinomonas</taxon>
    </lineage>
</organism>
<comment type="caution">
    <text evidence="3">The sequence shown here is derived from an EMBL/GenBank/DDBJ whole genome shotgun (WGS) entry which is preliminary data.</text>
</comment>
<dbReference type="PANTHER" id="PTHR43569">
    <property type="entry name" value="AMIDOHYDROLASE"/>
    <property type="match status" value="1"/>
</dbReference>
<dbReference type="InterPro" id="IPR006680">
    <property type="entry name" value="Amidohydro-rel"/>
</dbReference>
<keyword evidence="4" id="KW-1185">Reference proteome</keyword>
<dbReference type="EMBL" id="JAYGGQ010000009">
    <property type="protein sequence ID" value="MEA5455501.1"/>
    <property type="molecule type" value="Genomic_DNA"/>
</dbReference>
<comment type="similarity">
    <text evidence="1">Belongs to the metallo-dependent hydrolases superfamily.</text>
</comment>
<dbReference type="Gene3D" id="3.20.20.140">
    <property type="entry name" value="Metal-dependent hydrolases"/>
    <property type="match status" value="1"/>
</dbReference>
<reference evidence="3 4" key="1">
    <citation type="submission" date="2023-12" db="EMBL/GenBank/DDBJ databases">
        <title>Sinomonas terricola sp. nov, isolated from litchi orchard soil in Guangdong, PR China.</title>
        <authorList>
            <person name="Jiaxin W."/>
            <person name="Yang Z."/>
            <person name="Honghui Z."/>
        </authorList>
    </citation>
    <scope>NUCLEOTIDE SEQUENCE [LARGE SCALE GENOMIC DNA]</scope>
    <source>
        <strain evidence="3 4">JGH33</strain>
    </source>
</reference>
<protein>
    <submittedName>
        <fullName evidence="3">Amidohydrolase family protein</fullName>
    </submittedName>
</protein>
<dbReference type="RefSeq" id="WP_323279364.1">
    <property type="nucleotide sequence ID" value="NZ_JAYGGQ010000009.1"/>
</dbReference>
<dbReference type="Proteomes" id="UP001304769">
    <property type="component" value="Unassembled WGS sequence"/>
</dbReference>
<sequence>MIRIDAHLHLWDLSRGGYSWLGPEHGGLFRSFGAEEARAELVAAGIDGAILVQADDSREDTESMLAVARENPWVVGIVGWVPLDRPECAAQEIERAAADPLVCGLRHLVHDDPRDDFLALPSVRSSLMMAARAGLAFDVPDAWPRHLTATIGLARELPELTLVLDHLGKPPLQGGEGALAAWRRELRALGELPNAVAKVSGLRLAGASYTVDALRGVWHEALDAFGPERLMLGSDWPVSTLGGPYGETLGVLETLASELSPDEQAWLDGRSAAAAYGLSAYLPR</sequence>
<evidence type="ECO:0000259" key="2">
    <source>
        <dbReference type="Pfam" id="PF04909"/>
    </source>
</evidence>
<accession>A0ABU5T7S3</accession>